<dbReference type="AlphaFoldDB" id="A0AAD8B430"/>
<organism evidence="1 2">
    <name type="scientific">Biomphalaria pfeifferi</name>
    <name type="common">Bloodfluke planorb</name>
    <name type="synonym">Freshwater snail</name>
    <dbReference type="NCBI Taxonomy" id="112525"/>
    <lineage>
        <taxon>Eukaryota</taxon>
        <taxon>Metazoa</taxon>
        <taxon>Spiralia</taxon>
        <taxon>Lophotrochozoa</taxon>
        <taxon>Mollusca</taxon>
        <taxon>Gastropoda</taxon>
        <taxon>Heterobranchia</taxon>
        <taxon>Euthyneura</taxon>
        <taxon>Panpulmonata</taxon>
        <taxon>Hygrophila</taxon>
        <taxon>Lymnaeoidea</taxon>
        <taxon>Planorbidae</taxon>
        <taxon>Biomphalaria</taxon>
    </lineage>
</organism>
<sequence>QDKACNDGDFCEYKCQCNKPCQDDLKCPDNDTCKPGWFGYRCQYQDLAVFKATLSTNPLGMNISWLTDQNDYTCNTANDLKSVTVTWPELKAIPLIWTRVTVNEP</sequence>
<proteinExistence type="predicted"/>
<evidence type="ECO:0000313" key="1">
    <source>
        <dbReference type="EMBL" id="KAK0046245.1"/>
    </source>
</evidence>
<evidence type="ECO:0000313" key="2">
    <source>
        <dbReference type="Proteomes" id="UP001233172"/>
    </source>
</evidence>
<accession>A0AAD8B430</accession>
<comment type="caution">
    <text evidence="1">The sequence shown here is derived from an EMBL/GenBank/DDBJ whole genome shotgun (WGS) entry which is preliminary data.</text>
</comment>
<gene>
    <name evidence="1" type="ORF">Bpfe_024299</name>
</gene>
<protein>
    <submittedName>
        <fullName evidence="1">Platelet endothelial aggregation receptor 1</fullName>
    </submittedName>
</protein>
<name>A0AAD8B430_BIOPF</name>
<keyword evidence="1" id="KW-0675">Receptor</keyword>
<dbReference type="EMBL" id="JASAOG010000168">
    <property type="protein sequence ID" value="KAK0046245.1"/>
    <property type="molecule type" value="Genomic_DNA"/>
</dbReference>
<feature type="non-terminal residue" evidence="1">
    <location>
        <position position="105"/>
    </location>
</feature>
<reference evidence="1" key="2">
    <citation type="submission" date="2023-04" db="EMBL/GenBank/DDBJ databases">
        <authorList>
            <person name="Bu L."/>
            <person name="Lu L."/>
            <person name="Laidemitt M.R."/>
            <person name="Zhang S.M."/>
            <person name="Mutuku M."/>
            <person name="Mkoji G."/>
            <person name="Steinauer M."/>
            <person name="Loker E.S."/>
        </authorList>
    </citation>
    <scope>NUCLEOTIDE SEQUENCE</scope>
    <source>
        <strain evidence="1">KasaAsao</strain>
        <tissue evidence="1">Whole Snail</tissue>
    </source>
</reference>
<feature type="non-terminal residue" evidence="1">
    <location>
        <position position="1"/>
    </location>
</feature>
<dbReference type="Proteomes" id="UP001233172">
    <property type="component" value="Unassembled WGS sequence"/>
</dbReference>
<keyword evidence="2" id="KW-1185">Reference proteome</keyword>
<reference evidence="1" key="1">
    <citation type="journal article" date="2023" name="PLoS Negl. Trop. Dis.">
        <title>A genome sequence for Biomphalaria pfeifferi, the major vector snail for the human-infecting parasite Schistosoma mansoni.</title>
        <authorList>
            <person name="Bu L."/>
            <person name="Lu L."/>
            <person name="Laidemitt M.R."/>
            <person name="Zhang S.M."/>
            <person name="Mutuku M."/>
            <person name="Mkoji G."/>
            <person name="Steinauer M."/>
            <person name="Loker E.S."/>
        </authorList>
    </citation>
    <scope>NUCLEOTIDE SEQUENCE</scope>
    <source>
        <strain evidence="1">KasaAsao</strain>
    </source>
</reference>